<name>A0A2X2YA80_CLOPF</name>
<gene>
    <name evidence="1" type="ORF">NCTC10719_01880</name>
</gene>
<dbReference type="Gene3D" id="3.40.50.150">
    <property type="entry name" value="Vaccinia Virus protein VP39"/>
    <property type="match status" value="1"/>
</dbReference>
<reference evidence="1 2" key="1">
    <citation type="submission" date="2018-06" db="EMBL/GenBank/DDBJ databases">
        <authorList>
            <consortium name="Pathogen Informatics"/>
            <person name="Doyle S."/>
        </authorList>
    </citation>
    <scope>NUCLEOTIDE SEQUENCE [LARGE SCALE GENOMIC DNA]</scope>
    <source>
        <strain evidence="1 2">NCTC10719</strain>
    </source>
</reference>
<proteinExistence type="predicted"/>
<dbReference type="EMBL" id="UAWG01000012">
    <property type="protein sequence ID" value="SQB60291.1"/>
    <property type="molecule type" value="Genomic_DNA"/>
</dbReference>
<dbReference type="Proteomes" id="UP000249986">
    <property type="component" value="Unassembled WGS sequence"/>
</dbReference>
<protein>
    <recommendedName>
        <fullName evidence="3">Conjugal transfer protein</fullName>
    </recommendedName>
</protein>
<evidence type="ECO:0000313" key="1">
    <source>
        <dbReference type="EMBL" id="SQB60291.1"/>
    </source>
</evidence>
<dbReference type="AlphaFoldDB" id="A0A2X2YA80"/>
<dbReference type="InterPro" id="IPR029063">
    <property type="entry name" value="SAM-dependent_MTases_sf"/>
</dbReference>
<accession>A0A2X2YA80</accession>
<dbReference type="RefSeq" id="WP_181481570.1">
    <property type="nucleotide sequence ID" value="NZ_UAWG01000012.1"/>
</dbReference>
<evidence type="ECO:0008006" key="3">
    <source>
        <dbReference type="Google" id="ProtNLM"/>
    </source>
</evidence>
<sequence>MEVTKDWIGNSKSAFATIGASNHSKDERAEHDYYATEPKAIELLLGLEKFDKNILECACGEGHISEVLKEHGYKVHSTDLIDRGYGLGGIDFLECNEVFNGDIITNPPYKYAKEFVYKALELINEKNKVAMFVKLTFLETKGRKELFEKYPPKTIYISSSRLHCWKNGDKEASKGSNAIAYIWIVWEKGYEGQTIVKWFN</sequence>
<evidence type="ECO:0000313" key="2">
    <source>
        <dbReference type="Proteomes" id="UP000249986"/>
    </source>
</evidence>
<dbReference type="SUPFAM" id="SSF53335">
    <property type="entry name" value="S-adenosyl-L-methionine-dependent methyltransferases"/>
    <property type="match status" value="1"/>
</dbReference>
<organism evidence="1 2">
    <name type="scientific">Clostridium perfringens</name>
    <dbReference type="NCBI Taxonomy" id="1502"/>
    <lineage>
        <taxon>Bacteria</taxon>
        <taxon>Bacillati</taxon>
        <taxon>Bacillota</taxon>
        <taxon>Clostridia</taxon>
        <taxon>Eubacteriales</taxon>
        <taxon>Clostridiaceae</taxon>
        <taxon>Clostridium</taxon>
    </lineage>
</organism>